<dbReference type="Proteomes" id="UP000243459">
    <property type="component" value="Chromosome 3"/>
</dbReference>
<evidence type="ECO:0000313" key="2">
    <source>
        <dbReference type="EMBL" id="ONK75388.1"/>
    </source>
</evidence>
<dbReference type="AlphaFoldDB" id="A0A5P1FAJ4"/>
<keyword evidence="3" id="KW-1185">Reference proteome</keyword>
<keyword evidence="1" id="KW-1133">Transmembrane helix</keyword>
<accession>A0A5P1FAJ4</accession>
<sequence>MLRKLIISGHGYDGSSSNYVFLVYFVTIKYTFNSNRYSLCLELDPFYRMRLLEITIFYDFGVIILISTAFLKDILHEAYIFSFLAVNNYIIKVSVILFSLKQG</sequence>
<dbReference type="Gramene" id="ONK75388">
    <property type="protein sequence ID" value="ONK75388"/>
    <property type="gene ID" value="A4U43_C03F16330"/>
</dbReference>
<evidence type="ECO:0000256" key="1">
    <source>
        <dbReference type="SAM" id="Phobius"/>
    </source>
</evidence>
<evidence type="ECO:0000313" key="3">
    <source>
        <dbReference type="Proteomes" id="UP000243459"/>
    </source>
</evidence>
<feature type="transmembrane region" description="Helical" evidence="1">
    <location>
        <begin position="51"/>
        <end position="72"/>
    </location>
</feature>
<name>A0A5P1FAJ4_ASPOF</name>
<keyword evidence="1" id="KW-0472">Membrane</keyword>
<dbReference type="EMBL" id="CM007383">
    <property type="protein sequence ID" value="ONK75388.1"/>
    <property type="molecule type" value="Genomic_DNA"/>
</dbReference>
<protein>
    <submittedName>
        <fullName evidence="2">Uncharacterized protein</fullName>
    </submittedName>
</protein>
<proteinExistence type="predicted"/>
<reference evidence="3" key="1">
    <citation type="journal article" date="2017" name="Nat. Commun.">
        <title>The asparagus genome sheds light on the origin and evolution of a young Y chromosome.</title>
        <authorList>
            <person name="Harkess A."/>
            <person name="Zhou J."/>
            <person name="Xu C."/>
            <person name="Bowers J.E."/>
            <person name="Van der Hulst R."/>
            <person name="Ayyampalayam S."/>
            <person name="Mercati F."/>
            <person name="Riccardi P."/>
            <person name="McKain M.R."/>
            <person name="Kakrana A."/>
            <person name="Tang H."/>
            <person name="Ray J."/>
            <person name="Groenendijk J."/>
            <person name="Arikit S."/>
            <person name="Mathioni S.M."/>
            <person name="Nakano M."/>
            <person name="Shan H."/>
            <person name="Telgmann-Rauber A."/>
            <person name="Kanno A."/>
            <person name="Yue Z."/>
            <person name="Chen H."/>
            <person name="Li W."/>
            <person name="Chen Y."/>
            <person name="Xu X."/>
            <person name="Zhang Y."/>
            <person name="Luo S."/>
            <person name="Chen H."/>
            <person name="Gao J."/>
            <person name="Mao Z."/>
            <person name="Pires J.C."/>
            <person name="Luo M."/>
            <person name="Kudrna D."/>
            <person name="Wing R.A."/>
            <person name="Meyers B.C."/>
            <person name="Yi K."/>
            <person name="Kong H."/>
            <person name="Lavrijsen P."/>
            <person name="Sunseri F."/>
            <person name="Falavigna A."/>
            <person name="Ye Y."/>
            <person name="Leebens-Mack J.H."/>
            <person name="Chen G."/>
        </authorList>
    </citation>
    <scope>NUCLEOTIDE SEQUENCE [LARGE SCALE GENOMIC DNA]</scope>
    <source>
        <strain evidence="3">cv. DH0086</strain>
    </source>
</reference>
<organism evidence="2 3">
    <name type="scientific">Asparagus officinalis</name>
    <name type="common">Garden asparagus</name>
    <dbReference type="NCBI Taxonomy" id="4686"/>
    <lineage>
        <taxon>Eukaryota</taxon>
        <taxon>Viridiplantae</taxon>
        <taxon>Streptophyta</taxon>
        <taxon>Embryophyta</taxon>
        <taxon>Tracheophyta</taxon>
        <taxon>Spermatophyta</taxon>
        <taxon>Magnoliopsida</taxon>
        <taxon>Liliopsida</taxon>
        <taxon>Asparagales</taxon>
        <taxon>Asparagaceae</taxon>
        <taxon>Asparagoideae</taxon>
        <taxon>Asparagus</taxon>
    </lineage>
</organism>
<keyword evidence="1" id="KW-0812">Transmembrane</keyword>
<feature type="transmembrane region" description="Helical" evidence="1">
    <location>
        <begin position="78"/>
        <end position="100"/>
    </location>
</feature>
<gene>
    <name evidence="2" type="ORF">A4U43_C03F16330</name>
</gene>